<dbReference type="GO" id="GO:0005743">
    <property type="term" value="C:mitochondrial inner membrane"/>
    <property type="evidence" value="ECO:0007669"/>
    <property type="project" value="TreeGrafter"/>
</dbReference>
<dbReference type="PANTHER" id="PTHR46337:SF1">
    <property type="entry name" value="RCC1-LIKE G EXCHANGING FACTOR-LIKE PROTEIN"/>
    <property type="match status" value="1"/>
</dbReference>
<dbReference type="PROSITE" id="PS50012">
    <property type="entry name" value="RCC1_3"/>
    <property type="match status" value="6"/>
</dbReference>
<accession>A0AAV2T9G4</accession>
<evidence type="ECO:0000313" key="3">
    <source>
        <dbReference type="Proteomes" id="UP001497525"/>
    </source>
</evidence>
<dbReference type="InterPro" id="IPR009091">
    <property type="entry name" value="RCC1/BLIP-II"/>
</dbReference>
<dbReference type="GO" id="GO:0019843">
    <property type="term" value="F:rRNA binding"/>
    <property type="evidence" value="ECO:0007669"/>
    <property type="project" value="TreeGrafter"/>
</dbReference>
<feature type="repeat" description="RCC1" evidence="1">
    <location>
        <begin position="306"/>
        <end position="373"/>
    </location>
</feature>
<feature type="repeat" description="RCC1" evidence="1">
    <location>
        <begin position="374"/>
        <end position="431"/>
    </location>
</feature>
<reference evidence="2" key="1">
    <citation type="submission" date="2024-06" db="EMBL/GenBank/DDBJ databases">
        <authorList>
            <person name="Liu X."/>
            <person name="Lenzi L."/>
            <person name="Haldenby T S."/>
            <person name="Uol C."/>
        </authorList>
    </citation>
    <scope>NUCLEOTIDE SEQUENCE</scope>
</reference>
<dbReference type="Pfam" id="PF00415">
    <property type="entry name" value="RCC1"/>
    <property type="match status" value="1"/>
</dbReference>
<dbReference type="Proteomes" id="UP001497525">
    <property type="component" value="Unassembled WGS sequence"/>
</dbReference>
<dbReference type="AlphaFoldDB" id="A0AAV2T9G4"/>
<organism evidence="2 3">
    <name type="scientific">Calicophoron daubneyi</name>
    <name type="common">Rumen fluke</name>
    <name type="synonym">Paramphistomum daubneyi</name>
    <dbReference type="NCBI Taxonomy" id="300641"/>
    <lineage>
        <taxon>Eukaryota</taxon>
        <taxon>Metazoa</taxon>
        <taxon>Spiralia</taxon>
        <taxon>Lophotrochozoa</taxon>
        <taxon>Platyhelminthes</taxon>
        <taxon>Trematoda</taxon>
        <taxon>Digenea</taxon>
        <taxon>Plagiorchiida</taxon>
        <taxon>Pronocephalata</taxon>
        <taxon>Paramphistomoidea</taxon>
        <taxon>Paramphistomidae</taxon>
        <taxon>Calicophoron</taxon>
    </lineage>
</organism>
<dbReference type="Gene3D" id="2.130.10.30">
    <property type="entry name" value="Regulator of chromosome condensation 1/beta-lactamase-inhibitor protein II"/>
    <property type="match status" value="2"/>
</dbReference>
<feature type="repeat" description="RCC1" evidence="1">
    <location>
        <begin position="432"/>
        <end position="488"/>
    </location>
</feature>
<proteinExistence type="predicted"/>
<dbReference type="Pfam" id="PF13540">
    <property type="entry name" value="RCC1_2"/>
    <property type="match status" value="2"/>
</dbReference>
<evidence type="ECO:0000313" key="2">
    <source>
        <dbReference type="EMBL" id="CAL5133506.1"/>
    </source>
</evidence>
<feature type="repeat" description="RCC1" evidence="1">
    <location>
        <begin position="194"/>
        <end position="252"/>
    </location>
</feature>
<dbReference type="GO" id="GO:0005085">
    <property type="term" value="F:guanyl-nucleotide exchange factor activity"/>
    <property type="evidence" value="ECO:0007669"/>
    <property type="project" value="TreeGrafter"/>
</dbReference>
<dbReference type="SUPFAM" id="SSF50985">
    <property type="entry name" value="RCC1/BLIP-II"/>
    <property type="match status" value="1"/>
</dbReference>
<sequence>MQVNFISWCFLRQRFLALPKSFYSRAVRKKQAVRDQTIYDLSTDYVHKGKQAYAFGFSATGALGVERLMIDRDKSFTKFSGVSQPVKLSFDKTQQLLNVACGYGFTVYISKSSGATYNLYGCGINSDGQLGQHEGLVGKLASEQLICAIPSPHEIDLPLSVEEKKRLYPTLVACGRAHTVISMGLRDETTNSQPFLLTLGNNAFGQCGRQIVDNEVFRPQTSAISRVHLPANVESVKQICCGQDHSLLLSTEGVVYAAGLGSDGQTGLGFLDPVDKFTPVQGVLRNEVIDQIASRGDTVLALSRTGKLYAWGNNEYGQIWPAADVLQVPEPVELPTDECIVPKEAGEEYRNSKIGRILSIACAGSMCAIVNDLGQVFVWGFGCLGLGPVVNFTALPTLIPPGLFVPALPSTAKRLVSVTSGLHHFIARSSDGSLWAWGAPRGGLYCLGIGAQLANKADRQTYPVPINLAAEAVDVACGVDHTVVLARSLG</sequence>
<gene>
    <name evidence="2" type="ORF">CDAUBV1_LOCUS6735</name>
</gene>
<dbReference type="EMBL" id="CAXLJL010000156">
    <property type="protein sequence ID" value="CAL5133506.1"/>
    <property type="molecule type" value="Genomic_DNA"/>
</dbReference>
<feature type="repeat" description="RCC1" evidence="1">
    <location>
        <begin position="50"/>
        <end position="112"/>
    </location>
</feature>
<feature type="repeat" description="RCC1" evidence="1">
    <location>
        <begin position="253"/>
        <end position="305"/>
    </location>
</feature>
<dbReference type="PRINTS" id="PR00633">
    <property type="entry name" value="RCCNDNSATION"/>
</dbReference>
<evidence type="ECO:0000256" key="1">
    <source>
        <dbReference type="PROSITE-ProRule" id="PRU00235"/>
    </source>
</evidence>
<name>A0AAV2T9G4_CALDB</name>
<dbReference type="PANTHER" id="PTHR46337">
    <property type="entry name" value="RCC1-LIKE G EXCHANGING FACTOR-LIKE PROTEIN"/>
    <property type="match status" value="1"/>
</dbReference>
<dbReference type="GO" id="GO:0070131">
    <property type="term" value="P:positive regulation of mitochondrial translation"/>
    <property type="evidence" value="ECO:0007669"/>
    <property type="project" value="TreeGrafter"/>
</dbReference>
<dbReference type="PROSITE" id="PS00626">
    <property type="entry name" value="RCC1_2"/>
    <property type="match status" value="2"/>
</dbReference>
<dbReference type="InterPro" id="IPR000408">
    <property type="entry name" value="Reg_chr_condens"/>
</dbReference>
<dbReference type="InterPro" id="IPR053035">
    <property type="entry name" value="Mitochondrial_GEF_domain"/>
</dbReference>
<comment type="caution">
    <text evidence="2">The sequence shown here is derived from an EMBL/GenBank/DDBJ whole genome shotgun (WGS) entry which is preliminary data.</text>
</comment>
<protein>
    <submittedName>
        <fullName evidence="2">Uncharacterized protein</fullName>
    </submittedName>
</protein>